<keyword evidence="1" id="KW-1133">Transmembrane helix</keyword>
<dbReference type="STRING" id="36807.Mlaev_00191"/>
<gene>
    <name evidence="2" type="ORF">Mlaev_00191</name>
</gene>
<name>A0A150HI42_9MICO</name>
<protein>
    <submittedName>
        <fullName evidence="2">Uncharacterized protein</fullName>
    </submittedName>
</protein>
<organism evidence="2 3">
    <name type="scientific">Microbacterium laevaniformans</name>
    <dbReference type="NCBI Taxonomy" id="36807"/>
    <lineage>
        <taxon>Bacteria</taxon>
        <taxon>Bacillati</taxon>
        <taxon>Actinomycetota</taxon>
        <taxon>Actinomycetes</taxon>
        <taxon>Micrococcales</taxon>
        <taxon>Microbacteriaceae</taxon>
        <taxon>Microbacterium</taxon>
    </lineage>
</organism>
<accession>A0A150HI42</accession>
<reference evidence="2 3" key="1">
    <citation type="submission" date="2016-01" db="EMBL/GenBank/DDBJ databases">
        <title>Draft genome sequences of Microbacterium laevaniformans LCDC 91-0039 and the type strain of Microbacterium hominis LCDC 84-209.</title>
        <authorList>
            <person name="Bernier A.-M."/>
            <person name="Bernard K."/>
        </authorList>
    </citation>
    <scope>NUCLEOTIDE SEQUENCE [LARGE SCALE GENOMIC DNA]</scope>
    <source>
        <strain evidence="2 3">LCDC 91-0039</strain>
    </source>
</reference>
<dbReference type="EMBL" id="LRAD01000008">
    <property type="protein sequence ID" value="KXZ61796.1"/>
    <property type="molecule type" value="Genomic_DNA"/>
</dbReference>
<dbReference type="RefSeq" id="WP_061681180.1">
    <property type="nucleotide sequence ID" value="NZ_LRAD01000008.1"/>
</dbReference>
<feature type="transmembrane region" description="Helical" evidence="1">
    <location>
        <begin position="12"/>
        <end position="32"/>
    </location>
</feature>
<keyword evidence="1" id="KW-0812">Transmembrane</keyword>
<keyword evidence="1" id="KW-0472">Membrane</keyword>
<dbReference type="Proteomes" id="UP000075357">
    <property type="component" value="Unassembled WGS sequence"/>
</dbReference>
<keyword evidence="3" id="KW-1185">Reference proteome</keyword>
<evidence type="ECO:0000313" key="3">
    <source>
        <dbReference type="Proteomes" id="UP000075357"/>
    </source>
</evidence>
<dbReference type="PATRIC" id="fig|36807.3.peg.195"/>
<proteinExistence type="predicted"/>
<evidence type="ECO:0000313" key="2">
    <source>
        <dbReference type="EMBL" id="KXZ61796.1"/>
    </source>
</evidence>
<evidence type="ECO:0000256" key="1">
    <source>
        <dbReference type="SAM" id="Phobius"/>
    </source>
</evidence>
<sequence>MMNGIGMGGGWLFGVLIAAGVVLLIILLVRSLGGGMKHDRPDEQNMPSRSSSARQLLDERYARGDLTTEEYQERIRVLGDGT</sequence>
<dbReference type="AlphaFoldDB" id="A0A150HI42"/>
<comment type="caution">
    <text evidence="2">The sequence shown here is derived from an EMBL/GenBank/DDBJ whole genome shotgun (WGS) entry which is preliminary data.</text>
</comment>